<organism evidence="2 3">
    <name type="scientific">Woeseia oceani</name>
    <dbReference type="NCBI Taxonomy" id="1548547"/>
    <lineage>
        <taxon>Bacteria</taxon>
        <taxon>Pseudomonadati</taxon>
        <taxon>Pseudomonadota</taxon>
        <taxon>Gammaproteobacteria</taxon>
        <taxon>Woeseiales</taxon>
        <taxon>Woeseiaceae</taxon>
        <taxon>Woeseia</taxon>
    </lineage>
</organism>
<keyword evidence="3" id="KW-1185">Reference proteome</keyword>
<evidence type="ECO:0000313" key="3">
    <source>
        <dbReference type="Proteomes" id="UP000092695"/>
    </source>
</evidence>
<evidence type="ECO:0000256" key="1">
    <source>
        <dbReference type="SAM" id="Phobius"/>
    </source>
</evidence>
<keyword evidence="1" id="KW-1133">Transmembrane helix</keyword>
<keyword evidence="1" id="KW-0472">Membrane</keyword>
<name>A0A193LJM5_9GAMM</name>
<dbReference type="OrthoDB" id="1523552at2"/>
<dbReference type="RefSeq" id="WP_068618313.1">
    <property type="nucleotide sequence ID" value="NZ_CP016268.1"/>
</dbReference>
<protein>
    <recommendedName>
        <fullName evidence="4">DUF1499 domain-containing protein</fullName>
    </recommendedName>
</protein>
<dbReference type="KEGG" id="woc:BA177_17330"/>
<dbReference type="InterPro" id="IPR010865">
    <property type="entry name" value="DUF1499"/>
</dbReference>
<reference evidence="2 3" key="1">
    <citation type="submission" date="2016-06" db="EMBL/GenBank/DDBJ databases">
        <title>Complete genome sequence of a deep-branching marine Gamma Proteobacterium Woeseia oceani type strain XK5.</title>
        <authorList>
            <person name="Mu D."/>
            <person name="Du Z."/>
        </authorList>
    </citation>
    <scope>NUCLEOTIDE SEQUENCE [LARGE SCALE GENOMIC DNA]</scope>
    <source>
        <strain evidence="2 3">XK5</strain>
    </source>
</reference>
<dbReference type="Pfam" id="PF07386">
    <property type="entry name" value="DUF1499"/>
    <property type="match status" value="1"/>
</dbReference>
<evidence type="ECO:0008006" key="4">
    <source>
        <dbReference type="Google" id="ProtNLM"/>
    </source>
</evidence>
<dbReference type="STRING" id="1548547.BA177_17330"/>
<dbReference type="Proteomes" id="UP000092695">
    <property type="component" value="Chromosome"/>
</dbReference>
<gene>
    <name evidence="2" type="ORF">BA177_17330</name>
</gene>
<evidence type="ECO:0000313" key="2">
    <source>
        <dbReference type="EMBL" id="ANO52717.1"/>
    </source>
</evidence>
<feature type="transmembrane region" description="Helical" evidence="1">
    <location>
        <begin position="70"/>
        <end position="88"/>
    </location>
</feature>
<dbReference type="EMBL" id="CP016268">
    <property type="protein sequence ID" value="ANO52717.1"/>
    <property type="molecule type" value="Genomic_DNA"/>
</dbReference>
<proteinExistence type="predicted"/>
<dbReference type="AlphaFoldDB" id="A0A193LJM5"/>
<keyword evidence="1" id="KW-0812">Transmembrane</keyword>
<sequence>MKLSKTALFIAILAAILLLVAGPGARFGLWSFGTGFLLLRIALYAGLAVAVLSLLFLLIPKTRAGGSKPLAIALLIGLAVAWVPYSQYRTARSVPAIHDITTDTVNPPPFVAIIPLRADARNPPEYMGEEIATQQRESYPDIQTLELDASPAETFQRARKAVEDMGLEVVAAVANEGRIEATATTFWFGFKDDVVIRIEARGNGSRLDIRSKSRVGRSDVGANAARIRRFVSLFQDGN</sequence>
<accession>A0A193LJM5</accession>
<feature type="transmembrane region" description="Helical" evidence="1">
    <location>
        <begin position="37"/>
        <end position="58"/>
    </location>
</feature>